<protein>
    <submittedName>
        <fullName evidence="2">Uncharacterized protein</fullName>
    </submittedName>
</protein>
<dbReference type="AlphaFoldDB" id="A0A919IR25"/>
<sequence length="116" mass="12610">MHFAYLDPAHRAGGETPRLHTLGETMQLAHQPRIVIISENKDIAVNLPKLGSDISAEGVDRVGTIIAALPWLQQQMRAFTGVREDGLDRGFQAVGRAAASRSAGRRRSASRPQSRA</sequence>
<evidence type="ECO:0000313" key="2">
    <source>
        <dbReference type="EMBL" id="GID70634.1"/>
    </source>
</evidence>
<reference evidence="2" key="1">
    <citation type="submission" date="2021-01" db="EMBL/GenBank/DDBJ databases">
        <title>Whole genome shotgun sequence of Actinoplanes cyaneus NBRC 14990.</title>
        <authorList>
            <person name="Komaki H."/>
            <person name="Tamura T."/>
        </authorList>
    </citation>
    <scope>NUCLEOTIDE SEQUENCE</scope>
    <source>
        <strain evidence="2">NBRC 14990</strain>
    </source>
</reference>
<accession>A0A919IR25</accession>
<comment type="caution">
    <text evidence="2">The sequence shown here is derived from an EMBL/GenBank/DDBJ whole genome shotgun (WGS) entry which is preliminary data.</text>
</comment>
<keyword evidence="3" id="KW-1185">Reference proteome</keyword>
<evidence type="ECO:0000256" key="1">
    <source>
        <dbReference type="SAM" id="MobiDB-lite"/>
    </source>
</evidence>
<gene>
    <name evidence="2" type="ORF">Acy02nite_85150</name>
</gene>
<dbReference type="Proteomes" id="UP000619479">
    <property type="component" value="Unassembled WGS sequence"/>
</dbReference>
<proteinExistence type="predicted"/>
<dbReference type="EMBL" id="BOMH01000078">
    <property type="protein sequence ID" value="GID70634.1"/>
    <property type="molecule type" value="Genomic_DNA"/>
</dbReference>
<name>A0A919IR25_9ACTN</name>
<evidence type="ECO:0000313" key="3">
    <source>
        <dbReference type="Proteomes" id="UP000619479"/>
    </source>
</evidence>
<organism evidence="2 3">
    <name type="scientific">Actinoplanes cyaneus</name>
    <dbReference type="NCBI Taxonomy" id="52696"/>
    <lineage>
        <taxon>Bacteria</taxon>
        <taxon>Bacillati</taxon>
        <taxon>Actinomycetota</taxon>
        <taxon>Actinomycetes</taxon>
        <taxon>Micromonosporales</taxon>
        <taxon>Micromonosporaceae</taxon>
        <taxon>Actinoplanes</taxon>
    </lineage>
</organism>
<feature type="region of interest" description="Disordered" evidence="1">
    <location>
        <begin position="95"/>
        <end position="116"/>
    </location>
</feature>